<feature type="compositionally biased region" description="Basic and acidic residues" evidence="1">
    <location>
        <begin position="77"/>
        <end position="90"/>
    </location>
</feature>
<sequence length="125" mass="14008">MAEIPSITLETLRAKIDEGAAAVKALPSCHIINKYGDYVATLVVALTDYTMIQSEYMGVLSNSVREGHPFDEDETPKEEPPPKPDWRSVLREPTPSEYVCSKCQAVHRFTSPKGQKHLKYEDKGE</sequence>
<organism evidence="2">
    <name type="scientific">viral metagenome</name>
    <dbReference type="NCBI Taxonomy" id="1070528"/>
    <lineage>
        <taxon>unclassified sequences</taxon>
        <taxon>metagenomes</taxon>
        <taxon>organismal metagenomes</taxon>
    </lineage>
</organism>
<evidence type="ECO:0000256" key="1">
    <source>
        <dbReference type="SAM" id="MobiDB-lite"/>
    </source>
</evidence>
<accession>A0A6M3INW7</accession>
<gene>
    <name evidence="2" type="ORF">MM415B01400_0003</name>
</gene>
<protein>
    <submittedName>
        <fullName evidence="2">Uncharacterized protein</fullName>
    </submittedName>
</protein>
<feature type="region of interest" description="Disordered" evidence="1">
    <location>
        <begin position="63"/>
        <end position="90"/>
    </location>
</feature>
<dbReference type="EMBL" id="MT141342">
    <property type="protein sequence ID" value="QJA58848.1"/>
    <property type="molecule type" value="Genomic_DNA"/>
</dbReference>
<evidence type="ECO:0000313" key="2">
    <source>
        <dbReference type="EMBL" id="QJA58848.1"/>
    </source>
</evidence>
<proteinExistence type="predicted"/>
<name>A0A6M3INW7_9ZZZZ</name>
<dbReference type="AlphaFoldDB" id="A0A6M3INW7"/>
<reference evidence="2" key="1">
    <citation type="submission" date="2020-03" db="EMBL/GenBank/DDBJ databases">
        <title>The deep terrestrial virosphere.</title>
        <authorList>
            <person name="Holmfeldt K."/>
            <person name="Nilsson E."/>
            <person name="Simone D."/>
            <person name="Lopez-Fernandez M."/>
            <person name="Wu X."/>
            <person name="de Brujin I."/>
            <person name="Lundin D."/>
            <person name="Andersson A."/>
            <person name="Bertilsson S."/>
            <person name="Dopson M."/>
        </authorList>
    </citation>
    <scope>NUCLEOTIDE SEQUENCE</scope>
    <source>
        <strain evidence="2">MM415B01400</strain>
    </source>
</reference>